<feature type="chain" id="PRO_5023001434" description="Ice-binding protein C-terminal domain-containing protein" evidence="1">
    <location>
        <begin position="30"/>
        <end position="1332"/>
    </location>
</feature>
<sequence length="1332" mass="134504" precursor="true">MTYRNYLATALALASTFVLLAVCSIPTYAVTRDDALAARWKLGEDATLGGVTGVEVISVPDATGNLENTLTQLIDADHTLSTNDPQRVPGFNPGGFATHFDGGFNGVDFTGGGDALITQTADLDTNASLDFADGPFSISFWTQVSQDNEQFVKFFAARDPSDDQLFYESEVFFEGPNFITGVGIRTPTGEGGVGTDYGGAFDFNGWNLITIVRDRPVGEDPTIAIFHNGAEVAREFDGSGSLSIPGPFGIGGENGAAPPNSDINAIIDEFRLYNVALTPAEVAEIYNGGDGDVAASSELLFLWGNRGLTGSWGVSGGWQSQDPPALPMDTADIPVSGEEFSDPVQVLMGTVSVDTGDQGAWSLQIDAGAGLNVASGNSLLVLQDVTTAATSSITVAGTLTASTIDAQGTVTFADGVLAVGDGTIAAAATSSDATIQNSGELSVGQMTVGNGDALVKQSGGTLILDQSGGANSFAAGSSINVEGGALAGVSDATNNALGSAAVNMDGGNLVLSSSQAGAAAFDVAVAVNSDGAIRAAQIGTGALANETVTLGGTNGVSLATDVVATLETADGYTLNLAGDVAGDGRLAFASGAQVNVTGAVTAKVVQFSGDTSGITGIGNVAPGEAYLFAPTEDVSEMSVGFAISGNSDVIVEGQVNGSVALSDSSYTGTTIIRRGTFRTGGGGGGPIAGDFDVDSDVDGADFLLWQRNPSVGNLGDWQANYGGGGGGGGLPAASLLQFEGVTPGDLAVLESADATFERNIGTGAGEVTWAGSGGFASKGGGAGGLTVTLKGGAALSFSSATAGFNGHALQLGSPTADGKVELTNDLNLENAERVVQIADNPNSDQDFVEISGDISSTAGGADVLTVTAENGEGAFQNGLLVLSGSNSMSKLRIKDGSVDVSLPAGTNLEFGGNEGDRPAVLVGSGTANLNIGSAGGEASWAGPGGFGARGGDLTVTLEGGATLAWEDADTGFNGAELQLGSNHSDGTTTFTNSATGFNGAAEPADRFIRTFGNPLSESDEILITGDFVDGFNELLHFGKNSRVVFSGDMTTSGFWGTFGGFGPFVPMTSQISATSNVSIGTDAGVFDAANLFVNTQNFDVAGGLFVEAGGASLGGNGKISVGSLTLSGLALIAPGSTLRPGPDFDAVGTLEFVLEEPGNGGDFETSRLLMLTESTFEMEFINDGGLQHDSVNVDGVLAGPVFAQIMLGEGAEDVWNLELEALNDVSGLVTAGAEYDLFTWNNLIDLVINGENITAMGANMTGDVMNVAVNSTDFTGGTVHYEILSDFSGRVYVTGLTAAALAASTAVPEPASWAMAAVAVVGMVARRRRKLM</sequence>
<evidence type="ECO:0000313" key="3">
    <source>
        <dbReference type="EMBL" id="QEG37393.1"/>
    </source>
</evidence>
<dbReference type="RefSeq" id="WP_148075639.1">
    <property type="nucleotide sequence ID" value="NZ_CP042913.1"/>
</dbReference>
<evidence type="ECO:0000256" key="1">
    <source>
        <dbReference type="SAM" id="SignalP"/>
    </source>
</evidence>
<feature type="signal peptide" evidence="1">
    <location>
        <begin position="1"/>
        <end position="29"/>
    </location>
</feature>
<accession>A0A5B9QTY7</accession>
<dbReference type="Pfam" id="PF13385">
    <property type="entry name" value="Laminin_G_3"/>
    <property type="match status" value="1"/>
</dbReference>
<gene>
    <name evidence="3" type="ORF">Pr1d_47360</name>
</gene>
<dbReference type="EMBL" id="CP042913">
    <property type="protein sequence ID" value="QEG37393.1"/>
    <property type="molecule type" value="Genomic_DNA"/>
</dbReference>
<evidence type="ECO:0000259" key="2">
    <source>
        <dbReference type="Pfam" id="PF07589"/>
    </source>
</evidence>
<reference evidence="3 4" key="1">
    <citation type="submission" date="2019-08" db="EMBL/GenBank/DDBJ databases">
        <title>Deep-cultivation of Planctomycetes and their phenomic and genomic characterization uncovers novel biology.</title>
        <authorList>
            <person name="Wiegand S."/>
            <person name="Jogler M."/>
            <person name="Boedeker C."/>
            <person name="Pinto D."/>
            <person name="Vollmers J."/>
            <person name="Rivas-Marin E."/>
            <person name="Kohn T."/>
            <person name="Peeters S.H."/>
            <person name="Heuer A."/>
            <person name="Rast P."/>
            <person name="Oberbeckmann S."/>
            <person name="Bunk B."/>
            <person name="Jeske O."/>
            <person name="Meyerdierks A."/>
            <person name="Storesund J.E."/>
            <person name="Kallscheuer N."/>
            <person name="Luecker S."/>
            <person name="Lage O.M."/>
            <person name="Pohl T."/>
            <person name="Merkel B.J."/>
            <person name="Hornburger P."/>
            <person name="Mueller R.-W."/>
            <person name="Bruemmer F."/>
            <person name="Labrenz M."/>
            <person name="Spormann A.M."/>
            <person name="Op den Camp H."/>
            <person name="Overmann J."/>
            <person name="Amann R."/>
            <person name="Jetten M.S.M."/>
            <person name="Mascher T."/>
            <person name="Medema M.H."/>
            <person name="Devos D.P."/>
            <person name="Kaster A.-K."/>
            <person name="Ovreas L."/>
            <person name="Rohde M."/>
            <person name="Galperin M.Y."/>
            <person name="Jogler C."/>
        </authorList>
    </citation>
    <scope>NUCLEOTIDE SEQUENCE [LARGE SCALE GENOMIC DNA]</scope>
    <source>
        <strain evidence="3 4">Pr1d</strain>
    </source>
</reference>
<name>A0A5B9QTY7_9BACT</name>
<dbReference type="Gene3D" id="2.60.120.200">
    <property type="match status" value="1"/>
</dbReference>
<protein>
    <recommendedName>
        <fullName evidence="2">Ice-binding protein C-terminal domain-containing protein</fullName>
    </recommendedName>
</protein>
<dbReference type="InterPro" id="IPR013424">
    <property type="entry name" value="Ice-binding_C"/>
</dbReference>
<keyword evidence="4" id="KW-1185">Reference proteome</keyword>
<dbReference type="Pfam" id="PF07589">
    <property type="entry name" value="PEP-CTERM"/>
    <property type="match status" value="1"/>
</dbReference>
<dbReference type="OrthoDB" id="9758923at2"/>
<dbReference type="KEGG" id="bgok:Pr1d_47360"/>
<feature type="domain" description="Ice-binding protein C-terminal" evidence="2">
    <location>
        <begin position="1306"/>
        <end position="1329"/>
    </location>
</feature>
<dbReference type="SUPFAM" id="SSF49899">
    <property type="entry name" value="Concanavalin A-like lectins/glucanases"/>
    <property type="match status" value="1"/>
</dbReference>
<keyword evidence="1" id="KW-0732">Signal</keyword>
<dbReference type="Proteomes" id="UP000323917">
    <property type="component" value="Chromosome"/>
</dbReference>
<evidence type="ECO:0000313" key="4">
    <source>
        <dbReference type="Proteomes" id="UP000323917"/>
    </source>
</evidence>
<organism evidence="3 4">
    <name type="scientific">Bythopirellula goksoeyrii</name>
    <dbReference type="NCBI Taxonomy" id="1400387"/>
    <lineage>
        <taxon>Bacteria</taxon>
        <taxon>Pseudomonadati</taxon>
        <taxon>Planctomycetota</taxon>
        <taxon>Planctomycetia</taxon>
        <taxon>Pirellulales</taxon>
        <taxon>Lacipirellulaceae</taxon>
        <taxon>Bythopirellula</taxon>
    </lineage>
</organism>
<dbReference type="InterPro" id="IPR013320">
    <property type="entry name" value="ConA-like_dom_sf"/>
</dbReference>
<proteinExistence type="predicted"/>